<feature type="region of interest" description="Disordered" evidence="1">
    <location>
        <begin position="105"/>
        <end position="125"/>
    </location>
</feature>
<protein>
    <recommendedName>
        <fullName evidence="5">Extracellular membrane protein CFEM domain-containing protein</fullName>
    </recommendedName>
</protein>
<dbReference type="EMBL" id="JBFXLQ010000017">
    <property type="protein sequence ID" value="KAL2867678.1"/>
    <property type="molecule type" value="Genomic_DNA"/>
</dbReference>
<evidence type="ECO:0000313" key="4">
    <source>
        <dbReference type="Proteomes" id="UP001610432"/>
    </source>
</evidence>
<proteinExistence type="predicted"/>
<sequence>MHPPTSFPHLFQPSLILLLLIFSKIYPTTAATYPPCVTTCITNNPPNSWCNGDETGRAEEECVCRGLNGGPMIECIGSCSPDDQWEYAGGLPELCRERLFPDTARATTTPEAETESGSAVEGANETDGAVVGTEIGVGTVVLGFVVQMVL</sequence>
<evidence type="ECO:0000256" key="1">
    <source>
        <dbReference type="SAM" id="MobiDB-lite"/>
    </source>
</evidence>
<dbReference type="Proteomes" id="UP001610432">
    <property type="component" value="Unassembled WGS sequence"/>
</dbReference>
<organism evidence="3 4">
    <name type="scientific">Aspergillus lucknowensis</name>
    <dbReference type="NCBI Taxonomy" id="176173"/>
    <lineage>
        <taxon>Eukaryota</taxon>
        <taxon>Fungi</taxon>
        <taxon>Dikarya</taxon>
        <taxon>Ascomycota</taxon>
        <taxon>Pezizomycotina</taxon>
        <taxon>Eurotiomycetes</taxon>
        <taxon>Eurotiomycetidae</taxon>
        <taxon>Eurotiales</taxon>
        <taxon>Aspergillaceae</taxon>
        <taxon>Aspergillus</taxon>
        <taxon>Aspergillus subgen. Nidulantes</taxon>
    </lineage>
</organism>
<evidence type="ECO:0008006" key="5">
    <source>
        <dbReference type="Google" id="ProtNLM"/>
    </source>
</evidence>
<evidence type="ECO:0000313" key="3">
    <source>
        <dbReference type="EMBL" id="KAL2867678.1"/>
    </source>
</evidence>
<feature type="signal peptide" evidence="2">
    <location>
        <begin position="1"/>
        <end position="30"/>
    </location>
</feature>
<name>A0ABR4LT14_9EURO</name>
<feature type="chain" id="PRO_5045910225" description="Extracellular membrane protein CFEM domain-containing protein" evidence="2">
    <location>
        <begin position="31"/>
        <end position="150"/>
    </location>
</feature>
<comment type="caution">
    <text evidence="3">The sequence shown here is derived from an EMBL/GenBank/DDBJ whole genome shotgun (WGS) entry which is preliminary data.</text>
</comment>
<accession>A0ABR4LT14</accession>
<dbReference type="RefSeq" id="XP_070886657.1">
    <property type="nucleotide sequence ID" value="XM_071032821.1"/>
</dbReference>
<keyword evidence="2" id="KW-0732">Signal</keyword>
<reference evidence="3 4" key="1">
    <citation type="submission" date="2024-07" db="EMBL/GenBank/DDBJ databases">
        <title>Section-level genome sequencing and comparative genomics of Aspergillus sections Usti and Cavernicolus.</title>
        <authorList>
            <consortium name="Lawrence Berkeley National Laboratory"/>
            <person name="Nybo J.L."/>
            <person name="Vesth T.C."/>
            <person name="Theobald S."/>
            <person name="Frisvad J.C."/>
            <person name="Larsen T.O."/>
            <person name="Kjaerboelling I."/>
            <person name="Rothschild-Mancinelli K."/>
            <person name="Lyhne E.K."/>
            <person name="Kogle M.E."/>
            <person name="Barry K."/>
            <person name="Clum A."/>
            <person name="Na H."/>
            <person name="Ledsgaard L."/>
            <person name="Lin J."/>
            <person name="Lipzen A."/>
            <person name="Kuo A."/>
            <person name="Riley R."/>
            <person name="Mondo S."/>
            <person name="Labutti K."/>
            <person name="Haridas S."/>
            <person name="Pangalinan J."/>
            <person name="Salamov A.A."/>
            <person name="Simmons B.A."/>
            <person name="Magnuson J.K."/>
            <person name="Chen J."/>
            <person name="Drula E."/>
            <person name="Henrissat B."/>
            <person name="Wiebenga A."/>
            <person name="Lubbers R.J."/>
            <person name="Gomes A.C."/>
            <person name="Macurrencykelacurrency M.R."/>
            <person name="Stajich J."/>
            <person name="Grigoriev I.V."/>
            <person name="Mortensen U.H."/>
            <person name="De Vries R.P."/>
            <person name="Baker S.E."/>
            <person name="Andersen M.R."/>
        </authorList>
    </citation>
    <scope>NUCLEOTIDE SEQUENCE [LARGE SCALE GENOMIC DNA]</scope>
    <source>
        <strain evidence="3 4">CBS 449.75</strain>
    </source>
</reference>
<evidence type="ECO:0000256" key="2">
    <source>
        <dbReference type="SAM" id="SignalP"/>
    </source>
</evidence>
<keyword evidence="4" id="KW-1185">Reference proteome</keyword>
<gene>
    <name evidence="3" type="ORF">BJX67DRAFT_380625</name>
</gene>
<dbReference type="GeneID" id="98147893"/>